<dbReference type="InterPro" id="IPR036397">
    <property type="entry name" value="RNaseH_sf"/>
</dbReference>
<dbReference type="GO" id="GO:0008408">
    <property type="term" value="F:3'-5' exonuclease activity"/>
    <property type="evidence" value="ECO:0007669"/>
    <property type="project" value="TreeGrafter"/>
</dbReference>
<gene>
    <name evidence="2" type="ORF">NCTC9836_01094</name>
</gene>
<accession>A0A381J8M4</accession>
<name>A0A381J8M4_9CLOT</name>
<keyword evidence="3" id="KW-1185">Reference proteome</keyword>
<evidence type="ECO:0000313" key="3">
    <source>
        <dbReference type="Proteomes" id="UP000254664"/>
    </source>
</evidence>
<dbReference type="GO" id="GO:0045004">
    <property type="term" value="P:DNA replication proofreading"/>
    <property type="evidence" value="ECO:0007669"/>
    <property type="project" value="TreeGrafter"/>
</dbReference>
<dbReference type="EMBL" id="UFWZ01000001">
    <property type="protein sequence ID" value="SUY46786.1"/>
    <property type="molecule type" value="Genomic_DNA"/>
</dbReference>
<reference evidence="2 3" key="1">
    <citation type="submission" date="2018-06" db="EMBL/GenBank/DDBJ databases">
        <authorList>
            <consortium name="Pathogen Informatics"/>
            <person name="Doyle S."/>
        </authorList>
    </citation>
    <scope>NUCLEOTIDE SEQUENCE [LARGE SCALE GENOMIC DNA]</scope>
    <source>
        <strain evidence="2 3">NCTC9836</strain>
    </source>
</reference>
<evidence type="ECO:0000259" key="1">
    <source>
        <dbReference type="SMART" id="SM00479"/>
    </source>
</evidence>
<dbReference type="GO" id="GO:0003676">
    <property type="term" value="F:nucleic acid binding"/>
    <property type="evidence" value="ECO:0007669"/>
    <property type="project" value="InterPro"/>
</dbReference>
<dbReference type="Gene3D" id="3.30.420.10">
    <property type="entry name" value="Ribonuclease H-like superfamily/Ribonuclease H"/>
    <property type="match status" value="1"/>
</dbReference>
<dbReference type="InterPro" id="IPR012337">
    <property type="entry name" value="RNaseH-like_sf"/>
</dbReference>
<dbReference type="GO" id="GO:0005829">
    <property type="term" value="C:cytosol"/>
    <property type="evidence" value="ECO:0007669"/>
    <property type="project" value="TreeGrafter"/>
</dbReference>
<feature type="domain" description="Exonuclease" evidence="1">
    <location>
        <begin position="2"/>
        <end position="192"/>
    </location>
</feature>
<dbReference type="Proteomes" id="UP000254664">
    <property type="component" value="Unassembled WGS sequence"/>
</dbReference>
<evidence type="ECO:0000313" key="2">
    <source>
        <dbReference type="EMBL" id="SUY46786.1"/>
    </source>
</evidence>
<sequence length="207" mass="23477">MKLIFFDTETTDLRPGSICQLSYILVDTSTKPQSTIGKNIFFSVESMEPSAEKIHGFSLESLYELSGGLYFEDQYESFMDDFLSSDIVIGHNVNFDIKFLRHEIEGCGEEFNPKIPFCTMGYYKNVCRLSNSRGDIKNPKLEEVIAFLGITKGKIEELSQRLFGGAGNYHDARFDTTATYLIVIEGIKKGFIPKQHFSNMVETKNNV</sequence>
<dbReference type="OrthoDB" id="9776650at2"/>
<dbReference type="RefSeq" id="WP_115640821.1">
    <property type="nucleotide sequence ID" value="NZ_UFWZ01000001.1"/>
</dbReference>
<dbReference type="PANTHER" id="PTHR30231">
    <property type="entry name" value="DNA POLYMERASE III SUBUNIT EPSILON"/>
    <property type="match status" value="1"/>
</dbReference>
<dbReference type="InterPro" id="IPR013520">
    <property type="entry name" value="Ribonucl_H"/>
</dbReference>
<dbReference type="Pfam" id="PF00929">
    <property type="entry name" value="RNase_T"/>
    <property type="match status" value="1"/>
</dbReference>
<dbReference type="SMART" id="SM00479">
    <property type="entry name" value="EXOIII"/>
    <property type="match status" value="1"/>
</dbReference>
<proteinExistence type="predicted"/>
<dbReference type="PANTHER" id="PTHR30231:SF41">
    <property type="entry name" value="DNA POLYMERASE III SUBUNIT EPSILON"/>
    <property type="match status" value="1"/>
</dbReference>
<dbReference type="CDD" id="cd06127">
    <property type="entry name" value="DEDDh"/>
    <property type="match status" value="1"/>
</dbReference>
<organism evidence="2 3">
    <name type="scientific">Clostridium putrefaciens</name>
    <dbReference type="NCBI Taxonomy" id="99675"/>
    <lineage>
        <taxon>Bacteria</taxon>
        <taxon>Bacillati</taxon>
        <taxon>Bacillota</taxon>
        <taxon>Clostridia</taxon>
        <taxon>Eubacteriales</taxon>
        <taxon>Clostridiaceae</taxon>
        <taxon>Clostridium</taxon>
    </lineage>
</organism>
<dbReference type="SUPFAM" id="SSF53098">
    <property type="entry name" value="Ribonuclease H-like"/>
    <property type="match status" value="1"/>
</dbReference>
<protein>
    <submittedName>
        <fullName evidence="2">DNA polymerase III subunit epsilon</fullName>
    </submittedName>
</protein>
<dbReference type="AlphaFoldDB" id="A0A381J8M4"/>